<reference evidence="2 3" key="1">
    <citation type="submission" date="2016-05" db="EMBL/GenBank/DDBJ databases">
        <title>Draft Genome Sequence of Algibacter sp. Strain SK-16 Isolated from the Surface Water of Aburatsubo Inlet.</title>
        <authorList>
            <person name="Wong S.-K."/>
            <person name="Yoshizawa S."/>
            <person name="Nakajima Y."/>
            <person name="Ogura Y."/>
            <person name="Tetsuya H."/>
            <person name="Hamasaki K."/>
        </authorList>
    </citation>
    <scope>NUCLEOTIDE SEQUENCE [LARGE SCALE GENOMIC DNA]</scope>
    <source>
        <strain evidence="2 3">SK-16</strain>
    </source>
</reference>
<proteinExistence type="predicted"/>
<dbReference type="STRING" id="1849968.A8C32_09405"/>
<accession>A0A1E5SJR1</accession>
<dbReference type="InterPro" id="IPR022385">
    <property type="entry name" value="Rhs_assc_core"/>
</dbReference>
<evidence type="ECO:0008006" key="4">
    <source>
        <dbReference type="Google" id="ProtNLM"/>
    </source>
</evidence>
<name>A0A1E5SJR1_9FLAO</name>
<keyword evidence="3" id="KW-1185">Reference proteome</keyword>
<dbReference type="EMBL" id="MDJD01000054">
    <property type="protein sequence ID" value="OEJ99367.1"/>
    <property type="molecule type" value="Genomic_DNA"/>
</dbReference>
<gene>
    <name evidence="2" type="ORF">A8C32_09405</name>
</gene>
<dbReference type="NCBIfam" id="TIGR03696">
    <property type="entry name" value="Rhs_assc_core"/>
    <property type="match status" value="1"/>
</dbReference>
<feature type="region of interest" description="Disordered" evidence="1">
    <location>
        <begin position="1"/>
        <end position="28"/>
    </location>
</feature>
<dbReference type="Proteomes" id="UP000095713">
    <property type="component" value="Unassembled WGS sequence"/>
</dbReference>
<dbReference type="Gene3D" id="2.180.10.10">
    <property type="entry name" value="RHS repeat-associated core"/>
    <property type="match status" value="1"/>
</dbReference>
<evidence type="ECO:0000313" key="2">
    <source>
        <dbReference type="EMBL" id="OEJ99367.1"/>
    </source>
</evidence>
<evidence type="ECO:0000313" key="3">
    <source>
        <dbReference type="Proteomes" id="UP000095713"/>
    </source>
</evidence>
<sequence length="371" mass="41081">MLLPNRHGSSDSYRYGFQGQEKDDEIKGEGNSLNYNYRMHDPRVGRFFAVDPLVHGYPWYSPYQFSGNTPIMSTELEGLEPIVQNGILVGYTIQPGIVGPTYIAQDVNNPLTQLMYGYTLQNPVTWTDIVAQNENYYKDVGDWGNSDMYDVNNPIWSDLNSEVDHEVNVFGTLTPDFTTKPISFEINWGGATSSGRANPKDGSVNWSSGILDFLTPKAGFAFSDGGFSTDGWVAGRKGEILAWFDLGGGLFAFTSINKSLKAPTSRGFKIDKRTPQGQTVKGQIADGKKAIVNVIKAVGESGVLNTPNSTKQTITIPIVKESSKASRIHIRNGRYGVSVSTSDTTFLDTEENKRKVDSIDKARFKRKYDEF</sequence>
<evidence type="ECO:0000256" key="1">
    <source>
        <dbReference type="SAM" id="MobiDB-lite"/>
    </source>
</evidence>
<protein>
    <recommendedName>
        <fullName evidence="4">RHS repeat-associated core domain-containing protein</fullName>
    </recommendedName>
</protein>
<dbReference type="AlphaFoldDB" id="A0A1E5SJR1"/>
<comment type="caution">
    <text evidence="2">The sequence shown here is derived from an EMBL/GenBank/DDBJ whole genome shotgun (WGS) entry which is preliminary data.</text>
</comment>
<organism evidence="2 3">
    <name type="scientific">Flavivirga aquatica</name>
    <dbReference type="NCBI Taxonomy" id="1849968"/>
    <lineage>
        <taxon>Bacteria</taxon>
        <taxon>Pseudomonadati</taxon>
        <taxon>Bacteroidota</taxon>
        <taxon>Flavobacteriia</taxon>
        <taxon>Flavobacteriales</taxon>
        <taxon>Flavobacteriaceae</taxon>
        <taxon>Flavivirga</taxon>
    </lineage>
</organism>